<reference evidence="3" key="1">
    <citation type="submission" date="2007-12" db="EMBL/GenBank/DDBJ databases">
        <title>Annotation of Entamoeba dispar SAW760.</title>
        <authorList>
            <person name="Lorenzi H."/>
            <person name="Inman J."/>
            <person name="Schobel S."/>
            <person name="Amedeo P."/>
            <person name="Caler E."/>
        </authorList>
    </citation>
    <scope>NUCLEOTIDE SEQUENCE [LARGE SCALE GENOMIC DNA]</scope>
    <source>
        <strain evidence="3">ATCC PRA-260 / SAW760</strain>
    </source>
</reference>
<sequence length="469" mass="53444">MTKLNLYYIIALSIMVILIMAEVITVSVYVPLLTKKQKPIVNKYDTETFIMERGSKISQYHYKGYIYNDLTSIVSLDKYSRRGVILITQPLKNSLSRNCEVDFSSFNKSLDTVEGTGPAVIRMTVDFKGYPNPSLPSCLGKDAIVNKSVNWENVHVQEAVRSVAQTFVDKFDGDPRISFIEVGWFGMNGMWDTNIPTNKTFINEIKQIMISAKKTPVVSIVDCNSFINPLEGALFRTFDENLECFKGIDSPYYGQIKYMYVGIETTSVPQKTPDITQSVYEEMKSKYLTAIQDLRLSYVYTTKQLRTLGDTELEAIKVMGPNIYLATSQHTYDTVTKNLNITVVVGNNGTSSILQNLHFFFGFGKVINTKMIESTSISVIRYNECSECNIKSIKPGETKKWTFVLKEVPQEKYEDEDSFPMVSCFMYLPSSSTDRINKIPHFVNFDNARMNKYGWLLLPSWNSPDAKYL</sequence>
<dbReference type="AlphaFoldDB" id="B0EM20"/>
<name>B0EM20_ENTDS</name>
<keyword evidence="1" id="KW-0812">Transmembrane</keyword>
<evidence type="ECO:0000313" key="3">
    <source>
        <dbReference type="Proteomes" id="UP000008076"/>
    </source>
</evidence>
<evidence type="ECO:0000313" key="2">
    <source>
        <dbReference type="EMBL" id="EDR24414.1"/>
    </source>
</evidence>
<dbReference type="RefSeq" id="XP_001739200.1">
    <property type="nucleotide sequence ID" value="XM_001739148.1"/>
</dbReference>
<proteinExistence type="predicted"/>
<dbReference type="VEuPathDB" id="AmoebaDB:EDI_144440"/>
<keyword evidence="1" id="KW-1133">Transmembrane helix</keyword>
<keyword evidence="1" id="KW-0472">Membrane</keyword>
<evidence type="ECO:0000256" key="1">
    <source>
        <dbReference type="SAM" id="Phobius"/>
    </source>
</evidence>
<organism evidence="3">
    <name type="scientific">Entamoeba dispar (strain ATCC PRA-260 / SAW760)</name>
    <dbReference type="NCBI Taxonomy" id="370354"/>
    <lineage>
        <taxon>Eukaryota</taxon>
        <taxon>Amoebozoa</taxon>
        <taxon>Evosea</taxon>
        <taxon>Archamoebae</taxon>
        <taxon>Mastigamoebida</taxon>
        <taxon>Entamoebidae</taxon>
        <taxon>Entamoeba</taxon>
    </lineage>
</organism>
<protein>
    <submittedName>
        <fullName evidence="2">Uncharacterized protein</fullName>
    </submittedName>
</protein>
<dbReference type="KEGG" id="edi:EDI_144440"/>
<accession>B0EM20</accession>
<dbReference type="Proteomes" id="UP000008076">
    <property type="component" value="Unassembled WGS sequence"/>
</dbReference>
<dbReference type="EMBL" id="DS549954">
    <property type="protein sequence ID" value="EDR24414.1"/>
    <property type="molecule type" value="Genomic_DNA"/>
</dbReference>
<gene>
    <name evidence="2" type="ORF">EDI_144440</name>
</gene>
<dbReference type="GeneID" id="5884329"/>
<feature type="transmembrane region" description="Helical" evidence="1">
    <location>
        <begin position="6"/>
        <end position="30"/>
    </location>
</feature>
<keyword evidence="3" id="KW-1185">Reference proteome</keyword>